<comment type="caution">
    <text evidence="1">The sequence shown here is derived from an EMBL/GenBank/DDBJ whole genome shotgun (WGS) entry which is preliminary data.</text>
</comment>
<dbReference type="AlphaFoldDB" id="A0A7W7TXD3"/>
<dbReference type="RefSeq" id="WP_116156849.1">
    <property type="nucleotide sequence ID" value="NZ_JACHJY010000002.1"/>
</dbReference>
<accession>A0A7W7TXD3</accession>
<dbReference type="EMBL" id="JACHJY010000002">
    <property type="protein sequence ID" value="MBB4981129.1"/>
    <property type="molecule type" value="Genomic_DNA"/>
</dbReference>
<organism evidence="1 2">
    <name type="scientific">Streptomyces nymphaeiformis</name>
    <dbReference type="NCBI Taxonomy" id="2663842"/>
    <lineage>
        <taxon>Bacteria</taxon>
        <taxon>Bacillati</taxon>
        <taxon>Actinomycetota</taxon>
        <taxon>Actinomycetes</taxon>
        <taxon>Kitasatosporales</taxon>
        <taxon>Streptomycetaceae</taxon>
        <taxon>Streptomyces</taxon>
    </lineage>
</organism>
<protein>
    <recommendedName>
        <fullName evidence="3">Integrase</fullName>
    </recommendedName>
</protein>
<gene>
    <name evidence="1" type="ORF">GGE06_002037</name>
</gene>
<evidence type="ECO:0000313" key="2">
    <source>
        <dbReference type="Proteomes" id="UP000582643"/>
    </source>
</evidence>
<evidence type="ECO:0000313" key="1">
    <source>
        <dbReference type="EMBL" id="MBB4981129.1"/>
    </source>
</evidence>
<proteinExistence type="predicted"/>
<name>A0A7W7TXD3_9ACTN</name>
<evidence type="ECO:0008006" key="3">
    <source>
        <dbReference type="Google" id="ProtNLM"/>
    </source>
</evidence>
<sequence length="54" mass="6333">MHPCLLLRSSGQSIEVLFRHYAKFLYGVREQANRLVEQPMEEWDRVSRGESPGE</sequence>
<dbReference type="Proteomes" id="UP000582643">
    <property type="component" value="Unassembled WGS sequence"/>
</dbReference>
<keyword evidence="2" id="KW-1185">Reference proteome</keyword>
<reference evidence="1 2" key="1">
    <citation type="submission" date="2020-08" db="EMBL/GenBank/DDBJ databases">
        <title>Genomic Encyclopedia of Type Strains, Phase III (KMG-III): the genomes of soil and plant-associated and newly described type strains.</title>
        <authorList>
            <person name="Whitman W."/>
        </authorList>
    </citation>
    <scope>NUCLEOTIDE SEQUENCE [LARGE SCALE GENOMIC DNA]</scope>
    <source>
        <strain evidence="1 2">SFB5A</strain>
    </source>
</reference>